<protein>
    <submittedName>
        <fullName evidence="2">Uncharacterized protein</fullName>
    </submittedName>
</protein>
<accession>A0A1X6NQW6</accession>
<name>A0A1X6NQW6_PORUM</name>
<organism evidence="2 3">
    <name type="scientific">Porphyra umbilicalis</name>
    <name type="common">Purple laver</name>
    <name type="synonym">Red alga</name>
    <dbReference type="NCBI Taxonomy" id="2786"/>
    <lineage>
        <taxon>Eukaryota</taxon>
        <taxon>Rhodophyta</taxon>
        <taxon>Bangiophyceae</taxon>
        <taxon>Bangiales</taxon>
        <taxon>Bangiaceae</taxon>
        <taxon>Porphyra</taxon>
    </lineage>
</organism>
<dbReference type="EMBL" id="KV919210">
    <property type="protein sequence ID" value="OSX70783.1"/>
    <property type="molecule type" value="Genomic_DNA"/>
</dbReference>
<reference evidence="2 3" key="1">
    <citation type="submission" date="2017-03" db="EMBL/GenBank/DDBJ databases">
        <title>WGS assembly of Porphyra umbilicalis.</title>
        <authorList>
            <person name="Brawley S.H."/>
            <person name="Blouin N.A."/>
            <person name="Ficko-Blean E."/>
            <person name="Wheeler G.L."/>
            <person name="Lohr M."/>
            <person name="Goodson H.V."/>
            <person name="Jenkins J.W."/>
            <person name="Blaby-Haas C.E."/>
            <person name="Helliwell K.E."/>
            <person name="Chan C."/>
            <person name="Marriage T."/>
            <person name="Bhattacharya D."/>
            <person name="Klein A.S."/>
            <person name="Badis Y."/>
            <person name="Brodie J."/>
            <person name="Cao Y."/>
            <person name="Collen J."/>
            <person name="Dittami S.M."/>
            <person name="Gachon C.M."/>
            <person name="Green B.R."/>
            <person name="Karpowicz S."/>
            <person name="Kim J.W."/>
            <person name="Kudahl U."/>
            <person name="Lin S."/>
            <person name="Michel G."/>
            <person name="Mittag M."/>
            <person name="Olson B.J."/>
            <person name="Pangilinan J."/>
            <person name="Peng Y."/>
            <person name="Qiu H."/>
            <person name="Shu S."/>
            <person name="Singer J.T."/>
            <person name="Smith A.G."/>
            <person name="Sprecher B.N."/>
            <person name="Wagner V."/>
            <person name="Wang W."/>
            <person name="Wang Z.-Y."/>
            <person name="Yan J."/>
            <person name="Yarish C."/>
            <person name="Zoeuner-Riek S."/>
            <person name="Zhuang Y."/>
            <person name="Zou Y."/>
            <person name="Lindquist E.A."/>
            <person name="Grimwood J."/>
            <person name="Barry K."/>
            <person name="Rokhsar D.S."/>
            <person name="Schmutz J."/>
            <person name="Stiller J.W."/>
            <person name="Grossman A.R."/>
            <person name="Prochnik S.E."/>
        </authorList>
    </citation>
    <scope>NUCLEOTIDE SEQUENCE [LARGE SCALE GENOMIC DNA]</scope>
    <source>
        <strain evidence="2">4086291</strain>
    </source>
</reference>
<sequence length="634" mass="63983">MATAAVPAGSTAHRFTPFSRLMATVWSFPPAARSAPPSTVPVVPLPPQSLPSNAPSSLVRAPSAAPPAVDAATALDAVPLASFAPRTQSSLPLPFTPHVTSTASPLSPVRAMTAAPSAVHSATVTDALANSVVAELVDGVASASTSFATLTATKEARAAPITPAASARDLSFWSGPPAASSVVDAAAGAASAAHALAAPETTGLPLRSATGKAYAGDESPPASARSEAAADVAATRVPPAAALHPRATPTTGTVAAAAQDKSPLSCVHSETSAVATLARALSAARAAAAPAPTGGAPTATTGASGVRQEEPRSRVRTAESVAGAAAAVAAAAHFSAAVAARLPLSTLRGAPSAGPHDRGALSNALVAAGALARPAPAMSKAQAAAGTDDKDAEDVEETLGEALCTGGCGWDLMGDAIPNEWVAFVRRGARRMSSRKAQPIINSQLHELMEELGDAADIGRRQVPVPTGGGGRGGRQRAHFARQVRLALATVAARVGNALDVAYDGVTPHVLITMPRTPAQLAHTDTGLYVEEGGSGATLLSVYLSFEEGTFVDVWPRTFGGAADGTASVVLPQPVRVEIPVGSCLIVRSDLVHRGTENLRARGQLRCIHAYLAVHVDGAHMAYAEHMSFLSRYL</sequence>
<evidence type="ECO:0000313" key="3">
    <source>
        <dbReference type="Proteomes" id="UP000218209"/>
    </source>
</evidence>
<evidence type="ECO:0000313" key="2">
    <source>
        <dbReference type="EMBL" id="OSX70783.1"/>
    </source>
</evidence>
<gene>
    <name evidence="2" type="ORF">BU14_0668s0004</name>
</gene>
<feature type="compositionally biased region" description="Low complexity" evidence="1">
    <location>
        <begin position="287"/>
        <end position="306"/>
    </location>
</feature>
<proteinExistence type="predicted"/>
<dbReference type="Proteomes" id="UP000218209">
    <property type="component" value="Unassembled WGS sequence"/>
</dbReference>
<keyword evidence="3" id="KW-1185">Reference proteome</keyword>
<feature type="region of interest" description="Disordered" evidence="1">
    <location>
        <begin position="287"/>
        <end position="318"/>
    </location>
</feature>
<feature type="region of interest" description="Disordered" evidence="1">
    <location>
        <begin position="208"/>
        <end position="232"/>
    </location>
</feature>
<dbReference type="AlphaFoldDB" id="A0A1X6NQW6"/>
<feature type="compositionally biased region" description="Basic and acidic residues" evidence="1">
    <location>
        <begin position="307"/>
        <end position="317"/>
    </location>
</feature>
<evidence type="ECO:0000256" key="1">
    <source>
        <dbReference type="SAM" id="MobiDB-lite"/>
    </source>
</evidence>
<feature type="compositionally biased region" description="Low complexity" evidence="1">
    <location>
        <begin position="217"/>
        <end position="232"/>
    </location>
</feature>